<protein>
    <submittedName>
        <fullName evidence="3">Uncharacterized protein</fullName>
    </submittedName>
</protein>
<reference evidence="3 4" key="1">
    <citation type="submission" date="2013-02" db="EMBL/GenBank/DDBJ databases">
        <title>The Genome Sequence of Plasmodium inui San Antonio 1.</title>
        <authorList>
            <consortium name="The Broad Institute Genome Sequencing Platform"/>
            <consortium name="The Broad Institute Genome Sequencing Center for Infectious Disease"/>
            <person name="Neafsey D."/>
            <person name="Cheeseman I."/>
            <person name="Volkman S."/>
            <person name="Adams J."/>
            <person name="Walker B."/>
            <person name="Young S.K."/>
            <person name="Zeng Q."/>
            <person name="Gargeya S."/>
            <person name="Fitzgerald M."/>
            <person name="Haas B."/>
            <person name="Abouelleil A."/>
            <person name="Alvarado L."/>
            <person name="Arachchi H.M."/>
            <person name="Berlin A.M."/>
            <person name="Chapman S.B."/>
            <person name="Dewar J."/>
            <person name="Goldberg J."/>
            <person name="Griggs A."/>
            <person name="Gujja S."/>
            <person name="Hansen M."/>
            <person name="Howarth C."/>
            <person name="Imamovic A."/>
            <person name="Larimer J."/>
            <person name="McCowan C."/>
            <person name="Murphy C."/>
            <person name="Neiman D."/>
            <person name="Pearson M."/>
            <person name="Priest M."/>
            <person name="Roberts A."/>
            <person name="Saif S."/>
            <person name="Shea T."/>
            <person name="Sisk P."/>
            <person name="Sykes S."/>
            <person name="Wortman J."/>
            <person name="Nusbaum C."/>
            <person name="Birren B."/>
        </authorList>
    </citation>
    <scope>NUCLEOTIDE SEQUENCE [LARGE SCALE GENOMIC DNA]</scope>
    <source>
        <strain evidence="3 4">San Antonio 1</strain>
    </source>
</reference>
<dbReference type="GeneID" id="20036734"/>
<feature type="transmembrane region" description="Helical" evidence="2">
    <location>
        <begin position="20"/>
        <end position="40"/>
    </location>
</feature>
<evidence type="ECO:0000256" key="2">
    <source>
        <dbReference type="SAM" id="Phobius"/>
    </source>
</evidence>
<organism evidence="3 4">
    <name type="scientific">Plasmodium inui San Antonio 1</name>
    <dbReference type="NCBI Taxonomy" id="1237626"/>
    <lineage>
        <taxon>Eukaryota</taxon>
        <taxon>Sar</taxon>
        <taxon>Alveolata</taxon>
        <taxon>Apicomplexa</taxon>
        <taxon>Aconoidasida</taxon>
        <taxon>Haemosporida</taxon>
        <taxon>Plasmodiidae</taxon>
        <taxon>Plasmodium</taxon>
        <taxon>Plasmodium (Plasmodium)</taxon>
    </lineage>
</organism>
<name>W7A9A4_9APIC</name>
<gene>
    <name evidence="3" type="ORF">C922_01460</name>
</gene>
<dbReference type="Proteomes" id="UP000030640">
    <property type="component" value="Unassembled WGS sequence"/>
</dbReference>
<keyword evidence="1" id="KW-0175">Coiled coil</keyword>
<dbReference type="VEuPathDB" id="PlasmoDB:C922_01460"/>
<keyword evidence="2" id="KW-0472">Membrane</keyword>
<evidence type="ECO:0000313" key="4">
    <source>
        <dbReference type="Proteomes" id="UP000030640"/>
    </source>
</evidence>
<keyword evidence="4" id="KW-1185">Reference proteome</keyword>
<dbReference type="RefSeq" id="XP_008815285.1">
    <property type="nucleotide sequence ID" value="XM_008817063.1"/>
</dbReference>
<proteinExistence type="predicted"/>
<dbReference type="EMBL" id="KI965464">
    <property type="protein sequence ID" value="EUD67848.1"/>
    <property type="molecule type" value="Genomic_DNA"/>
</dbReference>
<accession>W7A9A4</accession>
<sequence>MIKFKHKIKERLKTCIIDYFQMQNIFPLLICDIIFSVYLLTKSLKLKLKSFLIFSPREINDFTIKIYSFLSNCFSKRIQHTVCFQVALNQTNEWRQNEWNKCEDKIEEACKELDENLEAEKDEHIKMNEKEWETCIEVIKKKWTNFWKNIDDK</sequence>
<evidence type="ECO:0000313" key="3">
    <source>
        <dbReference type="EMBL" id="EUD67848.1"/>
    </source>
</evidence>
<keyword evidence="2" id="KW-0812">Transmembrane</keyword>
<evidence type="ECO:0000256" key="1">
    <source>
        <dbReference type="SAM" id="Coils"/>
    </source>
</evidence>
<dbReference type="AlphaFoldDB" id="W7A9A4"/>
<keyword evidence="2" id="KW-1133">Transmembrane helix</keyword>
<feature type="coiled-coil region" evidence="1">
    <location>
        <begin position="103"/>
        <end position="130"/>
    </location>
</feature>